<name>A0A6C0QWV2_9BACL</name>
<organism evidence="1 2">
    <name type="scientific">Paenibacillus larvae subsp. larvae</name>
    <dbReference type="NCBI Taxonomy" id="147375"/>
    <lineage>
        <taxon>Bacteria</taxon>
        <taxon>Bacillati</taxon>
        <taxon>Bacillota</taxon>
        <taxon>Bacilli</taxon>
        <taxon>Bacillales</taxon>
        <taxon>Paenibacillaceae</taxon>
        <taxon>Paenibacillus</taxon>
    </lineage>
</organism>
<gene>
    <name evidence="1" type="ORF">ERICV_04184</name>
</gene>
<accession>A0A6C0QWV2</accession>
<evidence type="ECO:0000313" key="2">
    <source>
        <dbReference type="Proteomes" id="UP000464330"/>
    </source>
</evidence>
<sequence>MIIDGIEYEDVLEITGRRVLRSAAGFYIGRLAKMSWSN</sequence>
<dbReference type="Proteomes" id="UP000464330">
    <property type="component" value="Chromosome"/>
</dbReference>
<protein>
    <submittedName>
        <fullName evidence="1">Uncharacterized protein</fullName>
    </submittedName>
</protein>
<dbReference type="EMBL" id="CP019717">
    <property type="protein sequence ID" value="QHZ53249.1"/>
    <property type="molecule type" value="Genomic_DNA"/>
</dbReference>
<evidence type="ECO:0000313" key="1">
    <source>
        <dbReference type="EMBL" id="QHZ53249.1"/>
    </source>
</evidence>
<proteinExistence type="predicted"/>
<reference evidence="1 2" key="1">
    <citation type="journal article" date="2020" name="Int. J. Med. Microbiol.">
        <title>Discovery of Paenibacillus larvae ERIC V: Phenotypic and genomic comparison to genotypes ERIC I-IV reveal different inventories of virulence factors which correlate with epidemiological prevalences of American Foulbrood.</title>
        <authorList>
            <person name="Beims H."/>
            <person name="Bunk B."/>
            <person name="Erler S."/>
            <person name="Mohr K.I."/>
            <person name="Sproer C."/>
            <person name="Pradella S."/>
            <person name="Gunther G."/>
            <person name="Rohde M."/>
            <person name="von der Ohe W."/>
            <person name="Steinert M."/>
        </authorList>
    </citation>
    <scope>NUCLEOTIDE SEQUENCE [LARGE SCALE GENOMIC DNA]</scope>
    <source>
        <strain evidence="1">Eric_V</strain>
    </source>
</reference>
<dbReference type="AlphaFoldDB" id="A0A6C0QWV2"/>